<dbReference type="Gene3D" id="1.10.10.10">
    <property type="entry name" value="Winged helix-like DNA-binding domain superfamily/Winged helix DNA-binding domain"/>
    <property type="match status" value="1"/>
</dbReference>
<dbReference type="Pfam" id="PF03551">
    <property type="entry name" value="PadR"/>
    <property type="match status" value="1"/>
</dbReference>
<accession>D5UUL9</accession>
<dbReference type="EMBL" id="CP001966">
    <property type="protein sequence ID" value="ADG77590.1"/>
    <property type="molecule type" value="Genomic_DNA"/>
</dbReference>
<organism evidence="3 4">
    <name type="scientific">Tsukamurella paurometabola (strain ATCC 8368 / DSM 20162 / CCUG 35730 / CIP 100753 / JCM 10117 / KCTC 9821 / NBRC 16120 / NCIMB 702349 / NCTC 13040)</name>
    <name type="common">Corynebacterium paurometabolum</name>
    <dbReference type="NCBI Taxonomy" id="521096"/>
    <lineage>
        <taxon>Bacteria</taxon>
        <taxon>Bacillati</taxon>
        <taxon>Actinomycetota</taxon>
        <taxon>Actinomycetes</taxon>
        <taxon>Mycobacteriales</taxon>
        <taxon>Tsukamurellaceae</taxon>
        <taxon>Tsukamurella</taxon>
    </lineage>
</organism>
<evidence type="ECO:0000256" key="1">
    <source>
        <dbReference type="SAM" id="Coils"/>
    </source>
</evidence>
<reference evidence="3 4" key="2">
    <citation type="journal article" date="2011" name="Stand. Genomic Sci.">
        <title>Complete genome sequence of Tsukamurella paurometabola type strain (no. 33).</title>
        <authorList>
            <person name="Munk A.C."/>
            <person name="Lapidus A."/>
            <person name="Lucas S."/>
            <person name="Nolan M."/>
            <person name="Tice H."/>
            <person name="Cheng J.F."/>
            <person name="Del Rio T.G."/>
            <person name="Goodwin L."/>
            <person name="Pitluck S."/>
            <person name="Liolios K."/>
            <person name="Huntemann M."/>
            <person name="Ivanova N."/>
            <person name="Mavromatis K."/>
            <person name="Mikhailova N."/>
            <person name="Pati A."/>
            <person name="Chen A."/>
            <person name="Palaniappan K."/>
            <person name="Tapia R."/>
            <person name="Han C."/>
            <person name="Land M."/>
            <person name="Hauser L."/>
            <person name="Chang Y.J."/>
            <person name="Jeffries C.D."/>
            <person name="Brettin T."/>
            <person name="Yasawong M."/>
            <person name="Brambilla E.M."/>
            <person name="Rohde M."/>
            <person name="Sikorski J."/>
            <person name="Goker M."/>
            <person name="Detter J.C."/>
            <person name="Woyke T."/>
            <person name="Bristow J."/>
            <person name="Eisen J.A."/>
            <person name="Markowitz V."/>
            <person name="Hugenholtz P."/>
            <person name="Kyrpides N.C."/>
            <person name="Klenk H.P."/>
        </authorList>
    </citation>
    <scope>NUCLEOTIDE SEQUENCE [LARGE SCALE GENOMIC DNA]</scope>
    <source>
        <strain evidence="4">ATCC 8368 / DSM 20162 / CCUG 35730 / CIP 100753 / JCM 10117 / KCTC 9821 / NBRC 16120 / NCIMB 702349 / NCTC 13040</strain>
    </source>
</reference>
<proteinExistence type="predicted"/>
<dbReference type="Proteomes" id="UP000001213">
    <property type="component" value="Chromosome"/>
</dbReference>
<dbReference type="STRING" id="521096.Tpau_0957"/>
<dbReference type="InterPro" id="IPR005149">
    <property type="entry name" value="Tscrpt_reg_PadR_N"/>
</dbReference>
<protein>
    <submittedName>
        <fullName evidence="3">Transcriptional regulator, PadR-like family</fullName>
    </submittedName>
</protein>
<sequence>MRSIRASFFGVLSGSPKRLTPLGIAALALLTEREMHPYEMFQTLAARRTDTVVKLRPGSLYHTVNRLAEKGFVESVGTEREGNRPERTTYRITRAGRFVLREELGEALATPAREYPAFPLALSEAHNLPADDVAAHLRSRIAVLQREAASLRAILAELTDHPRVVLIEVEYLATMREAEIAWLTELVDDVDTGTLEWKVTCDDD</sequence>
<dbReference type="InterPro" id="IPR036390">
    <property type="entry name" value="WH_DNA-bd_sf"/>
</dbReference>
<dbReference type="PANTHER" id="PTHR43252">
    <property type="entry name" value="TRANSCRIPTIONAL REGULATOR YQJI"/>
    <property type="match status" value="1"/>
</dbReference>
<dbReference type="InterPro" id="IPR036388">
    <property type="entry name" value="WH-like_DNA-bd_sf"/>
</dbReference>
<reference evidence="4" key="1">
    <citation type="submission" date="2010-03" db="EMBL/GenBank/DDBJ databases">
        <title>The complete chromosome of Tsukamurella paurometabola DSM 20162.</title>
        <authorList>
            <consortium name="US DOE Joint Genome Institute (JGI-PGF)"/>
            <person name="Lucas S."/>
            <person name="Copeland A."/>
            <person name="Lapidus A."/>
            <person name="Glavina del Rio T."/>
            <person name="Dalin E."/>
            <person name="Tice H."/>
            <person name="Bruce D."/>
            <person name="Goodwin L."/>
            <person name="Pitluck S."/>
            <person name="Kyrpides N."/>
            <person name="Mavromatis K."/>
            <person name="Ivanova N."/>
            <person name="Mikhailova N."/>
            <person name="Munk A.C."/>
            <person name="Brettin T."/>
            <person name="Detter J.C."/>
            <person name="Tapia R."/>
            <person name="Han C."/>
            <person name="Larimer F."/>
            <person name="Land M."/>
            <person name="Hauser L."/>
            <person name="Markowitz V."/>
            <person name="Cheng J.-F."/>
            <person name="Hugenholtz P."/>
            <person name="Woyke T."/>
            <person name="Wu D."/>
            <person name="Jando M."/>
            <person name="Brambilla E."/>
            <person name="Klenk H.-P."/>
            <person name="Eisen J.A."/>
        </authorList>
    </citation>
    <scope>NUCLEOTIDE SEQUENCE [LARGE SCALE GENOMIC DNA]</scope>
    <source>
        <strain evidence="4">ATCC 8368 / DSM 20162 / CCUG 35730 / CIP 100753 / JCM 10117 / KCTC 9821 / NBRC 16120 / NCIMB 702349 / NCTC 13040</strain>
    </source>
</reference>
<dbReference type="KEGG" id="tpr:Tpau_0957"/>
<evidence type="ECO:0000259" key="2">
    <source>
        <dbReference type="Pfam" id="PF03551"/>
    </source>
</evidence>
<keyword evidence="1" id="KW-0175">Coiled coil</keyword>
<feature type="domain" description="Transcription regulator PadR N-terminal" evidence="2">
    <location>
        <begin position="27"/>
        <end position="101"/>
    </location>
</feature>
<evidence type="ECO:0000313" key="4">
    <source>
        <dbReference type="Proteomes" id="UP000001213"/>
    </source>
</evidence>
<dbReference type="AlphaFoldDB" id="D5UUL9"/>
<keyword evidence="4" id="KW-1185">Reference proteome</keyword>
<name>D5UUL9_TSUPD</name>
<evidence type="ECO:0000313" key="3">
    <source>
        <dbReference type="EMBL" id="ADG77590.1"/>
    </source>
</evidence>
<dbReference type="PANTHER" id="PTHR43252:SF7">
    <property type="entry name" value="TRANSCRIPTIONAL REGULATOR YQJI"/>
    <property type="match status" value="1"/>
</dbReference>
<feature type="coiled-coil region" evidence="1">
    <location>
        <begin position="134"/>
        <end position="161"/>
    </location>
</feature>
<dbReference type="HOGENOM" id="CLU_089258_4_0_11"/>
<dbReference type="SUPFAM" id="SSF46785">
    <property type="entry name" value="Winged helix' DNA-binding domain"/>
    <property type="match status" value="1"/>
</dbReference>
<gene>
    <name evidence="3" type="ordered locus">Tpau_0957</name>
</gene>
<dbReference type="eggNOG" id="COG1695">
    <property type="taxonomic scope" value="Bacteria"/>
</dbReference>